<comment type="caution">
    <text evidence="4">The sequence shown here is derived from an EMBL/GenBank/DDBJ whole genome shotgun (WGS) entry which is preliminary data.</text>
</comment>
<dbReference type="EMBL" id="BAAABM010000037">
    <property type="protein sequence ID" value="GAA0347839.1"/>
    <property type="molecule type" value="Genomic_DNA"/>
</dbReference>
<dbReference type="Gene3D" id="3.30.2320.10">
    <property type="entry name" value="hypothetical protein PF0899 domain"/>
    <property type="match status" value="1"/>
</dbReference>
<evidence type="ECO:0000259" key="3">
    <source>
        <dbReference type="Pfam" id="PF05065"/>
    </source>
</evidence>
<evidence type="ECO:0000313" key="5">
    <source>
        <dbReference type="Proteomes" id="UP001501822"/>
    </source>
</evidence>
<protein>
    <submittedName>
        <fullName evidence="4">Phage major capsid protein</fullName>
    </submittedName>
</protein>
<dbReference type="Gene3D" id="3.30.2400.10">
    <property type="entry name" value="Major capsid protein gp5"/>
    <property type="match status" value="1"/>
</dbReference>
<reference evidence="5" key="1">
    <citation type="journal article" date="2019" name="Int. J. Syst. Evol. Microbiol.">
        <title>The Global Catalogue of Microorganisms (GCM) 10K type strain sequencing project: providing services to taxonomists for standard genome sequencing and annotation.</title>
        <authorList>
            <consortium name="The Broad Institute Genomics Platform"/>
            <consortium name="The Broad Institute Genome Sequencing Center for Infectious Disease"/>
            <person name="Wu L."/>
            <person name="Ma J."/>
        </authorList>
    </citation>
    <scope>NUCLEOTIDE SEQUENCE [LARGE SCALE GENOMIC DNA]</scope>
    <source>
        <strain evidence="5">JCM 3146</strain>
    </source>
</reference>
<comment type="subcellular location">
    <subcellularLocation>
        <location evidence="1">Virion</location>
    </subcellularLocation>
</comment>
<dbReference type="SUPFAM" id="SSF56563">
    <property type="entry name" value="Major capsid protein gp5"/>
    <property type="match status" value="1"/>
</dbReference>
<dbReference type="Pfam" id="PF05065">
    <property type="entry name" value="Phage_capsid"/>
    <property type="match status" value="1"/>
</dbReference>
<evidence type="ECO:0000313" key="4">
    <source>
        <dbReference type="EMBL" id="GAA0347839.1"/>
    </source>
</evidence>
<name>A0ABP3GM95_9ACTN</name>
<keyword evidence="5" id="KW-1185">Reference proteome</keyword>
<evidence type="ECO:0000256" key="2">
    <source>
        <dbReference type="SAM" id="Coils"/>
    </source>
</evidence>
<dbReference type="Proteomes" id="UP001501822">
    <property type="component" value="Unassembled WGS sequence"/>
</dbReference>
<organism evidence="4 5">
    <name type="scientific">Actinoallomurus spadix</name>
    <dbReference type="NCBI Taxonomy" id="79912"/>
    <lineage>
        <taxon>Bacteria</taxon>
        <taxon>Bacillati</taxon>
        <taxon>Actinomycetota</taxon>
        <taxon>Actinomycetes</taxon>
        <taxon>Streptosporangiales</taxon>
        <taxon>Thermomonosporaceae</taxon>
        <taxon>Actinoallomurus</taxon>
    </lineage>
</organism>
<dbReference type="InterPro" id="IPR054612">
    <property type="entry name" value="Phage_capsid-like_C"/>
</dbReference>
<gene>
    <name evidence="4" type="ORF">GCM10010151_41940</name>
</gene>
<feature type="coiled-coil region" evidence="2">
    <location>
        <begin position="51"/>
        <end position="78"/>
    </location>
</feature>
<sequence>MSTFIQQLHEKRMRAWEGAKEILDRAAAEGRDLTAEEDAAYLRANEDINSLDERITTMVEAQRKAKEAEAAFAELIRTAPTGPAGEERGKERGAELRAWLKGETGKRAFDVRPDGPVDYRATMQKTSTHGIETVPTSFYNRLIEHMIEVSGVLMAGPTVLTTAGGEDLQIPKTTAHSSSASIVAEAGTLSQNEPTFGQVTLNSYKYGFLMKISHELINDTAVDLEGYLSRQAGRALGNGFGAHLVTGTGTSQPNGVLTAATSGKTGATGVGGAPSADDLIDLFYSVIAPYRNSASCGWLMRDATVASIRKLKDSNGVYIWQPGLLAGAPDTILGKPLHTDPNVPAVATSAKSVLFGDFSQYFVRQVETLRFERSDDFAFDSDVVTYRAILRGDGDLVDTTGAIKYFTGAAS</sequence>
<dbReference type="RefSeq" id="WP_252801315.1">
    <property type="nucleotide sequence ID" value="NZ_BAAABM010000037.1"/>
</dbReference>
<dbReference type="NCBIfam" id="TIGR01554">
    <property type="entry name" value="major_cap_HK97"/>
    <property type="match status" value="1"/>
</dbReference>
<accession>A0ABP3GM95</accession>
<feature type="domain" description="Phage capsid-like C-terminal" evidence="3">
    <location>
        <begin position="133"/>
        <end position="405"/>
    </location>
</feature>
<evidence type="ECO:0000256" key="1">
    <source>
        <dbReference type="ARBA" id="ARBA00004328"/>
    </source>
</evidence>
<dbReference type="InterPro" id="IPR024455">
    <property type="entry name" value="Phage_capsid"/>
</dbReference>
<proteinExistence type="predicted"/>
<keyword evidence="2" id="KW-0175">Coiled coil</keyword>